<evidence type="ECO:0000256" key="1">
    <source>
        <dbReference type="PROSITE-ProRule" id="PRU00339"/>
    </source>
</evidence>
<dbReference type="AlphaFoldDB" id="A0A426RGJ5"/>
<sequence>MRNTLAYRMVIGCSLIIGSYTLNAQDGLVVSNGTHQLTETEKRLQNYEDLKSLGYSEEEIYQDLGNAHFLSHNYETALFWYQKLIEISPDGQLDSSYQKRYDYALSKLGDAAKSVEEDENWTELVKSDYHMTDASSKTGNKLSRRKNFKALSINPEYSTASLGNEMSYFLELQENPKVKDFTYESPAVLTKDGKTAYFSKEVWVKPTTGIFSKKQKVHRIYRADKVNGEWKSIKELALCPTEYSALHPAISKDGTRLFFASNMPGTFGAFDIYVTTIKSNGIVGVAKNLGTKVNTAKNEMYPKVMEGNTLVFASEGHQGYGGLDVFMVEVEKRNVGLAMNMGSSINSPSDDFSIQFTNGQMGYVMSNRGGNGTALEMVAFSYFGENNTKNVRDFHLMEAMNTETRTQYSTSVFEDEN</sequence>
<dbReference type="OrthoDB" id="1413558at2"/>
<proteinExistence type="predicted"/>
<dbReference type="EMBL" id="QUSX01000002">
    <property type="protein sequence ID" value="RRQ48026.1"/>
    <property type="molecule type" value="Genomic_DNA"/>
</dbReference>
<feature type="repeat" description="TPR" evidence="1">
    <location>
        <begin position="58"/>
        <end position="91"/>
    </location>
</feature>
<protein>
    <submittedName>
        <fullName evidence="3">Cell envelope biogenesis protein OmpA</fullName>
    </submittedName>
</protein>
<feature type="signal peptide" evidence="2">
    <location>
        <begin position="1"/>
        <end position="24"/>
    </location>
</feature>
<dbReference type="PROSITE" id="PS50005">
    <property type="entry name" value="TPR"/>
    <property type="match status" value="1"/>
</dbReference>
<evidence type="ECO:0000313" key="3">
    <source>
        <dbReference type="EMBL" id="RRQ48026.1"/>
    </source>
</evidence>
<dbReference type="Gene3D" id="1.25.40.10">
    <property type="entry name" value="Tetratricopeptide repeat domain"/>
    <property type="match status" value="1"/>
</dbReference>
<dbReference type="InterPro" id="IPR011659">
    <property type="entry name" value="WD40"/>
</dbReference>
<dbReference type="InterPro" id="IPR011042">
    <property type="entry name" value="6-blade_b-propeller_TolB-like"/>
</dbReference>
<dbReference type="RefSeq" id="WP_125222748.1">
    <property type="nucleotide sequence ID" value="NZ_QUSX01000002.1"/>
</dbReference>
<comment type="caution">
    <text evidence="3">The sequence shown here is derived from an EMBL/GenBank/DDBJ whole genome shotgun (WGS) entry which is preliminary data.</text>
</comment>
<name>A0A426RGJ5_9FLAO</name>
<gene>
    <name evidence="3" type="ORF">DZC72_09835</name>
</gene>
<keyword evidence="1" id="KW-0802">TPR repeat</keyword>
<keyword evidence="2" id="KW-0732">Signal</keyword>
<accession>A0A426RGJ5</accession>
<evidence type="ECO:0000313" key="4">
    <source>
        <dbReference type="Proteomes" id="UP000286990"/>
    </source>
</evidence>
<organism evidence="3 4">
    <name type="scientific">Maribacter algicola</name>
    <dbReference type="NCBI Taxonomy" id="2498892"/>
    <lineage>
        <taxon>Bacteria</taxon>
        <taxon>Pseudomonadati</taxon>
        <taxon>Bacteroidota</taxon>
        <taxon>Flavobacteriia</taxon>
        <taxon>Flavobacteriales</taxon>
        <taxon>Flavobacteriaceae</taxon>
        <taxon>Maribacter</taxon>
    </lineage>
</organism>
<dbReference type="Pfam" id="PF07676">
    <property type="entry name" value="PD40"/>
    <property type="match status" value="1"/>
</dbReference>
<dbReference type="Proteomes" id="UP000286990">
    <property type="component" value="Unassembled WGS sequence"/>
</dbReference>
<keyword evidence="4" id="KW-1185">Reference proteome</keyword>
<dbReference type="InterPro" id="IPR019734">
    <property type="entry name" value="TPR_rpt"/>
</dbReference>
<dbReference type="SUPFAM" id="SSF48452">
    <property type="entry name" value="TPR-like"/>
    <property type="match status" value="1"/>
</dbReference>
<feature type="chain" id="PRO_5019525287" evidence="2">
    <location>
        <begin position="25"/>
        <end position="417"/>
    </location>
</feature>
<evidence type="ECO:0000256" key="2">
    <source>
        <dbReference type="SAM" id="SignalP"/>
    </source>
</evidence>
<dbReference type="SUPFAM" id="SSF82171">
    <property type="entry name" value="DPP6 N-terminal domain-like"/>
    <property type="match status" value="1"/>
</dbReference>
<dbReference type="Gene3D" id="2.120.10.30">
    <property type="entry name" value="TolB, C-terminal domain"/>
    <property type="match status" value="1"/>
</dbReference>
<reference evidence="4" key="1">
    <citation type="submission" date="2018-12" db="EMBL/GenBank/DDBJ databases">
        <title>Maribacter lutimaris sp. nov., isolated from marine sediment.</title>
        <authorList>
            <person name="Kim K.K."/>
        </authorList>
    </citation>
    <scope>NUCLEOTIDE SEQUENCE [LARGE SCALE GENOMIC DNA]</scope>
    <source>
        <strain evidence="4">PoM-212</strain>
    </source>
</reference>
<dbReference type="InterPro" id="IPR011990">
    <property type="entry name" value="TPR-like_helical_dom_sf"/>
</dbReference>